<protein>
    <submittedName>
        <fullName evidence="9">TonB-linked outer membrane protein, SusC/RagA family</fullName>
    </submittedName>
</protein>
<dbReference type="AlphaFoldDB" id="A0A1N7MCV5"/>
<dbReference type="InterPro" id="IPR039426">
    <property type="entry name" value="TonB-dep_rcpt-like"/>
</dbReference>
<dbReference type="Pfam" id="PF07715">
    <property type="entry name" value="Plug"/>
    <property type="match status" value="1"/>
</dbReference>
<name>A0A1N7MCV5_9BACT</name>
<keyword evidence="2 7" id="KW-0813">Transport</keyword>
<sequence>MLSLQHKLFTCLRRMWFSCAFDRSRFLAVLQVAAFLLIASLGYGQRYNLRMKEQPLAKAFKVIESVTGYTFIYDARVLEKSIPVSIHVNNAGLNEILDLCFKGQSLTYNVNDKYIVVSWLKKSSGRLQKEEDSVKKIQLVVLDNLGETLHGAVISTKEGRVLGVTDQVGKFSFYSKTDSIAAVITFIGHQSTETVLKGAVVTVVTLDQLTTAINSVRVASSGYQPLPKERATGSYFFMNNELLNRRVSTGILDRLDGVTSGLIFNKTNPEDELISVRGRSTLLPGNAASPLIVLDNFPYEGDISNINPNAIESITVLKDAAAASIWGARSGNGVIVITTRKGELNQKMKVDFNSNITIGQKPDLFYSHNYIPSPEYIGVESYLFNQGFYDADLSNDESFPAISPAVEIMAKTRAGIISSVDSASQMNALKGYDVRNDYNRYVYTKSVNLQHAITLRGGSDNLSYAMVVGYDRNNSYLRRNNYDRVTVNSYTSFYPVKNLELAANIIYTNGRTRNNNRIVYGAAGFALNNKLFPYARFKDDAGNNLGVITNYRSSYLDSVKALGFLDWTYNPLNELAMADNVSTTNGILMKGLVRYKMFPFLNVELLYQNEREAVEGKELYAEGSFLVRNLVNQYTQYNSATGSLSYPLPKGQILYNLHGLTIANNARGQINYHQLVQKHELTGIVGAELRQIDYKGYYTQTYGYNDEYGTGISNLNFGEYYATNPNGSVQLPAAQGQQQANLRRFISYYSNLVYTYDKKYHFSLSGRKDGANIFGVKTNHRVTPLWSAGVGWDISKETFYHVQWLPYLKLRASFGYNGNVYNGAGYLTAVYGINTLNGTNGADIVNPPNPELRWEKVKTFNIGFDFGKASNVLSGTVELYNKRGEDLVETAPLAPSTGFFSFAGNAAATLTKGIDVVLNIRPVNRKVVWNTTVLFNYLTDKVVTFDARYLAPDLVSSNSAGSGGLVAVVGKPLYSMFSYKWAGLDPGNGAPQGIKDKDISTDYSTLIHTSNDNLVFHGSARPKVFGAVRNSFRYGAISLSFNLTYKLLYFFRRNSIYPDYSKLLSTPNTDVAKAWKKPGDEKITSVPSLIYPEDVNRSSFYRFSSVLVEKGDHIRLQDIQIAYDLKHTLFKNKAISSFEVYAYLNNIGILWRANKSHLDPDYNDSQLGLAAFPNPFSASLGVRVSL</sequence>
<comment type="similarity">
    <text evidence="7">Belongs to the TonB-dependent receptor family.</text>
</comment>
<dbReference type="Gene3D" id="2.40.170.20">
    <property type="entry name" value="TonB-dependent receptor, beta-barrel domain"/>
    <property type="match status" value="1"/>
</dbReference>
<proteinExistence type="inferred from homology"/>
<gene>
    <name evidence="9" type="ORF">SAMN05421788_1011520</name>
</gene>
<keyword evidence="10" id="KW-1185">Reference proteome</keyword>
<dbReference type="InterPro" id="IPR036942">
    <property type="entry name" value="Beta-barrel_TonB_sf"/>
</dbReference>
<evidence type="ECO:0000256" key="6">
    <source>
        <dbReference type="ARBA" id="ARBA00023237"/>
    </source>
</evidence>
<evidence type="ECO:0000259" key="8">
    <source>
        <dbReference type="Pfam" id="PF07715"/>
    </source>
</evidence>
<evidence type="ECO:0000256" key="7">
    <source>
        <dbReference type="PROSITE-ProRule" id="PRU01360"/>
    </source>
</evidence>
<keyword evidence="5 7" id="KW-0472">Membrane</keyword>
<evidence type="ECO:0000256" key="2">
    <source>
        <dbReference type="ARBA" id="ARBA00022448"/>
    </source>
</evidence>
<dbReference type="InterPro" id="IPR023996">
    <property type="entry name" value="TonB-dep_OMP_SusC/RagA"/>
</dbReference>
<dbReference type="InterPro" id="IPR037066">
    <property type="entry name" value="Plug_dom_sf"/>
</dbReference>
<keyword evidence="4 7" id="KW-0812">Transmembrane</keyword>
<evidence type="ECO:0000256" key="3">
    <source>
        <dbReference type="ARBA" id="ARBA00022452"/>
    </source>
</evidence>
<feature type="domain" description="TonB-dependent receptor plug" evidence="8">
    <location>
        <begin position="230"/>
        <end position="334"/>
    </location>
</feature>
<dbReference type="EMBL" id="FTOR01000001">
    <property type="protein sequence ID" value="SIS83878.1"/>
    <property type="molecule type" value="Genomic_DNA"/>
</dbReference>
<dbReference type="GO" id="GO:0009279">
    <property type="term" value="C:cell outer membrane"/>
    <property type="evidence" value="ECO:0007669"/>
    <property type="project" value="UniProtKB-SubCell"/>
</dbReference>
<organism evidence="9 10">
    <name type="scientific">Filimonas lacunae</name>
    <dbReference type="NCBI Taxonomy" id="477680"/>
    <lineage>
        <taxon>Bacteria</taxon>
        <taxon>Pseudomonadati</taxon>
        <taxon>Bacteroidota</taxon>
        <taxon>Chitinophagia</taxon>
        <taxon>Chitinophagales</taxon>
        <taxon>Chitinophagaceae</taxon>
        <taxon>Filimonas</taxon>
    </lineage>
</organism>
<evidence type="ECO:0000313" key="9">
    <source>
        <dbReference type="EMBL" id="SIS83878.1"/>
    </source>
</evidence>
<reference evidence="10" key="1">
    <citation type="submission" date="2017-01" db="EMBL/GenBank/DDBJ databases">
        <authorList>
            <person name="Varghese N."/>
            <person name="Submissions S."/>
        </authorList>
    </citation>
    <scope>NUCLEOTIDE SEQUENCE [LARGE SCALE GENOMIC DNA]</scope>
    <source>
        <strain evidence="10">DSM 21054</strain>
    </source>
</reference>
<dbReference type="Proteomes" id="UP000186917">
    <property type="component" value="Unassembled WGS sequence"/>
</dbReference>
<dbReference type="STRING" id="477680.SAMN05421788_1011520"/>
<comment type="subcellular location">
    <subcellularLocation>
        <location evidence="1 7">Cell outer membrane</location>
        <topology evidence="1 7">Multi-pass membrane protein</topology>
    </subcellularLocation>
</comment>
<keyword evidence="6 7" id="KW-0998">Cell outer membrane</keyword>
<evidence type="ECO:0000256" key="5">
    <source>
        <dbReference type="ARBA" id="ARBA00023136"/>
    </source>
</evidence>
<keyword evidence="3 7" id="KW-1134">Transmembrane beta strand</keyword>
<dbReference type="SUPFAM" id="SSF56935">
    <property type="entry name" value="Porins"/>
    <property type="match status" value="1"/>
</dbReference>
<dbReference type="InterPro" id="IPR023997">
    <property type="entry name" value="TonB-dep_OMP_SusC/RagA_CS"/>
</dbReference>
<dbReference type="InterPro" id="IPR012910">
    <property type="entry name" value="Plug_dom"/>
</dbReference>
<accession>A0A1N7MCV5</accession>
<dbReference type="Gene3D" id="2.170.130.10">
    <property type="entry name" value="TonB-dependent receptor, plug domain"/>
    <property type="match status" value="1"/>
</dbReference>
<dbReference type="OrthoDB" id="9768177at2"/>
<dbReference type="PROSITE" id="PS52016">
    <property type="entry name" value="TONB_DEPENDENT_REC_3"/>
    <property type="match status" value="1"/>
</dbReference>
<evidence type="ECO:0000256" key="1">
    <source>
        <dbReference type="ARBA" id="ARBA00004571"/>
    </source>
</evidence>
<dbReference type="NCBIfam" id="TIGR04057">
    <property type="entry name" value="SusC_RagA_signa"/>
    <property type="match status" value="1"/>
</dbReference>
<evidence type="ECO:0000256" key="4">
    <source>
        <dbReference type="ARBA" id="ARBA00022692"/>
    </source>
</evidence>
<evidence type="ECO:0000313" key="10">
    <source>
        <dbReference type="Proteomes" id="UP000186917"/>
    </source>
</evidence>
<dbReference type="NCBIfam" id="TIGR04056">
    <property type="entry name" value="OMP_RagA_SusC"/>
    <property type="match status" value="1"/>
</dbReference>